<dbReference type="EMBL" id="LUEZ02000055">
    <property type="protein sequence ID" value="RDB21312.1"/>
    <property type="molecule type" value="Genomic_DNA"/>
</dbReference>
<dbReference type="GO" id="GO:0006887">
    <property type="term" value="P:exocytosis"/>
    <property type="evidence" value="ECO:0007669"/>
    <property type="project" value="TreeGrafter"/>
</dbReference>
<dbReference type="SUPFAM" id="SSF47661">
    <property type="entry name" value="t-snare proteins"/>
    <property type="match status" value="1"/>
</dbReference>
<name>A0A369JJ11_HYPMA</name>
<evidence type="ECO:0000313" key="10">
    <source>
        <dbReference type="Proteomes" id="UP000076154"/>
    </source>
</evidence>
<dbReference type="SMART" id="SM00397">
    <property type="entry name" value="t_SNARE"/>
    <property type="match status" value="1"/>
</dbReference>
<feature type="region of interest" description="Disordered" evidence="6">
    <location>
        <begin position="1"/>
        <end position="27"/>
    </location>
</feature>
<keyword evidence="4 7" id="KW-1133">Transmembrane helix</keyword>
<gene>
    <name evidence="9" type="primary">psy1_1</name>
    <name evidence="9" type="ORF">Hypma_011528</name>
</gene>
<dbReference type="OrthoDB" id="10255013at2759"/>
<comment type="similarity">
    <text evidence="2">Belongs to the syntaxin family.</text>
</comment>
<proteinExistence type="inferred from homology"/>
<protein>
    <submittedName>
        <fullName evidence="9">Syntaxin-like protein psy1</fullName>
    </submittedName>
</protein>
<dbReference type="FunCoup" id="A0A369JJ11">
    <property type="interactions" value="201"/>
</dbReference>
<evidence type="ECO:0000256" key="2">
    <source>
        <dbReference type="ARBA" id="ARBA00009063"/>
    </source>
</evidence>
<dbReference type="InParanoid" id="A0A369JJ11"/>
<dbReference type="GO" id="GO:0006906">
    <property type="term" value="P:vesicle fusion"/>
    <property type="evidence" value="ECO:0007669"/>
    <property type="project" value="TreeGrafter"/>
</dbReference>
<evidence type="ECO:0000256" key="4">
    <source>
        <dbReference type="ARBA" id="ARBA00022989"/>
    </source>
</evidence>
<feature type="domain" description="T-SNARE coiled-coil homology" evidence="8">
    <location>
        <begin position="202"/>
        <end position="264"/>
    </location>
</feature>
<dbReference type="GO" id="GO:0005484">
    <property type="term" value="F:SNAP receptor activity"/>
    <property type="evidence" value="ECO:0007669"/>
    <property type="project" value="TreeGrafter"/>
</dbReference>
<dbReference type="STRING" id="39966.A0A369JJ11"/>
<dbReference type="GO" id="GO:0012505">
    <property type="term" value="C:endomembrane system"/>
    <property type="evidence" value="ECO:0007669"/>
    <property type="project" value="TreeGrafter"/>
</dbReference>
<evidence type="ECO:0000256" key="3">
    <source>
        <dbReference type="ARBA" id="ARBA00022692"/>
    </source>
</evidence>
<dbReference type="Gene3D" id="1.20.58.70">
    <property type="match status" value="1"/>
</dbReference>
<dbReference type="PANTHER" id="PTHR19957:SF307">
    <property type="entry name" value="PROTEIN SSO1-RELATED"/>
    <property type="match status" value="1"/>
</dbReference>
<evidence type="ECO:0000256" key="1">
    <source>
        <dbReference type="ARBA" id="ARBA00004211"/>
    </source>
</evidence>
<dbReference type="CDD" id="cd00179">
    <property type="entry name" value="SynN"/>
    <property type="match status" value="1"/>
</dbReference>
<dbReference type="InterPro" id="IPR045242">
    <property type="entry name" value="Syntaxin"/>
</dbReference>
<accession>A0A369JJ11</accession>
<dbReference type="CDD" id="cd15849">
    <property type="entry name" value="SNARE_Sso1"/>
    <property type="match status" value="1"/>
</dbReference>
<evidence type="ECO:0000256" key="7">
    <source>
        <dbReference type="SAM" id="Phobius"/>
    </source>
</evidence>
<keyword evidence="10" id="KW-1185">Reference proteome</keyword>
<dbReference type="GO" id="GO:0000149">
    <property type="term" value="F:SNARE binding"/>
    <property type="evidence" value="ECO:0007669"/>
    <property type="project" value="TreeGrafter"/>
</dbReference>
<evidence type="ECO:0000256" key="6">
    <source>
        <dbReference type="SAM" id="MobiDB-lite"/>
    </source>
</evidence>
<reference evidence="9" key="1">
    <citation type="submission" date="2018-04" db="EMBL/GenBank/DDBJ databases">
        <title>Whole genome sequencing of Hypsizygus marmoreus.</title>
        <authorList>
            <person name="Choi I.-G."/>
            <person name="Min B."/>
            <person name="Kim J.-G."/>
            <person name="Kim S."/>
            <person name="Oh Y.-L."/>
            <person name="Kong W.-S."/>
            <person name="Park H."/>
            <person name="Jeong J."/>
            <person name="Song E.-S."/>
        </authorList>
    </citation>
    <scope>NUCLEOTIDE SEQUENCE [LARGE SCALE GENOMIC DNA]</scope>
    <source>
        <strain evidence="9">51987-8</strain>
    </source>
</reference>
<dbReference type="GO" id="GO:0006886">
    <property type="term" value="P:intracellular protein transport"/>
    <property type="evidence" value="ECO:0007669"/>
    <property type="project" value="TreeGrafter"/>
</dbReference>
<dbReference type="Proteomes" id="UP000076154">
    <property type="component" value="Unassembled WGS sequence"/>
</dbReference>
<keyword evidence="5 7" id="KW-0472">Membrane</keyword>
<organism evidence="9 10">
    <name type="scientific">Hypsizygus marmoreus</name>
    <name type="common">White beech mushroom</name>
    <name type="synonym">Agaricus marmoreus</name>
    <dbReference type="NCBI Taxonomy" id="39966"/>
    <lineage>
        <taxon>Eukaryota</taxon>
        <taxon>Fungi</taxon>
        <taxon>Dikarya</taxon>
        <taxon>Basidiomycota</taxon>
        <taxon>Agaricomycotina</taxon>
        <taxon>Agaricomycetes</taxon>
        <taxon>Agaricomycetidae</taxon>
        <taxon>Agaricales</taxon>
        <taxon>Tricholomatineae</taxon>
        <taxon>Lyophyllaceae</taxon>
        <taxon>Hypsizygus</taxon>
    </lineage>
</organism>
<dbReference type="GO" id="GO:0031201">
    <property type="term" value="C:SNARE complex"/>
    <property type="evidence" value="ECO:0007669"/>
    <property type="project" value="TreeGrafter"/>
</dbReference>
<comment type="subcellular location">
    <subcellularLocation>
        <location evidence="1">Membrane</location>
        <topology evidence="1">Single-pass type IV membrane protein</topology>
    </subcellularLocation>
</comment>
<dbReference type="InterPro" id="IPR000727">
    <property type="entry name" value="T_SNARE_dom"/>
</dbReference>
<dbReference type="GO" id="GO:0005886">
    <property type="term" value="C:plasma membrane"/>
    <property type="evidence" value="ECO:0007669"/>
    <property type="project" value="TreeGrafter"/>
</dbReference>
<dbReference type="InterPro" id="IPR010989">
    <property type="entry name" value="SNARE"/>
</dbReference>
<dbReference type="SMART" id="SM00503">
    <property type="entry name" value="SynN"/>
    <property type="match status" value="1"/>
</dbReference>
<dbReference type="Pfam" id="PF00804">
    <property type="entry name" value="Syntaxin"/>
    <property type="match status" value="1"/>
</dbReference>
<evidence type="ECO:0000313" key="9">
    <source>
        <dbReference type="EMBL" id="RDB21312.1"/>
    </source>
</evidence>
<keyword evidence="3 7" id="KW-0812">Transmembrane</keyword>
<dbReference type="GO" id="GO:0048278">
    <property type="term" value="P:vesicle docking"/>
    <property type="evidence" value="ECO:0007669"/>
    <property type="project" value="TreeGrafter"/>
</dbReference>
<evidence type="ECO:0000256" key="5">
    <source>
        <dbReference type="ARBA" id="ARBA00023136"/>
    </source>
</evidence>
<dbReference type="PANTHER" id="PTHR19957">
    <property type="entry name" value="SYNTAXIN"/>
    <property type="match status" value="1"/>
</dbReference>
<dbReference type="AlphaFoldDB" id="A0A369JJ11"/>
<dbReference type="PROSITE" id="PS50192">
    <property type="entry name" value="T_SNARE"/>
    <property type="match status" value="1"/>
</dbReference>
<evidence type="ECO:0000259" key="8">
    <source>
        <dbReference type="PROSITE" id="PS50192"/>
    </source>
</evidence>
<feature type="transmembrane region" description="Helical" evidence="7">
    <location>
        <begin position="276"/>
        <end position="297"/>
    </location>
</feature>
<sequence>MSTRDRLAAARAHRSQTAQSHEMSNMNMSSHPIRDDQVQQDIGTTPGFLSEVVSIQDGIERMNANVAQISTLHARIMNVMDQGQSHDVAQLDQLATETRILSNELKERIKALERFPPGPDLQMRKNRAGLVRSKFIEAIQNYQRVEQEYRVKSRQRVERQLKIVKPDATPEEVAAVAEGGGQQIFAQALTSSSRYGESRMAFREVQDRQQDLKKMEETLAQLAQLFADMGMLVEQQQETIDIVETTARHVEADTEKAGEHTWRAVLSARSYRKGRWICFGIFLLIIAVLAIVLGVVFGKK</sequence>
<dbReference type="InterPro" id="IPR006011">
    <property type="entry name" value="Syntaxin_N"/>
</dbReference>
<comment type="caution">
    <text evidence="9">The sequence shown here is derived from an EMBL/GenBank/DDBJ whole genome shotgun (WGS) entry which is preliminary data.</text>
</comment>